<dbReference type="Proteomes" id="UP000015104">
    <property type="component" value="Unassembled WGS sequence"/>
</dbReference>
<protein>
    <submittedName>
        <fullName evidence="1">Uncharacterized protein</fullName>
    </submittedName>
</protein>
<reference evidence="2" key="1">
    <citation type="submission" date="2011-08" db="EMBL/GenBank/DDBJ databases">
        <authorList>
            <person name="Rombauts S."/>
        </authorList>
    </citation>
    <scope>NUCLEOTIDE SEQUENCE</scope>
    <source>
        <strain evidence="2">London</strain>
    </source>
</reference>
<proteinExistence type="predicted"/>
<evidence type="ECO:0000313" key="1">
    <source>
        <dbReference type="EnsemblMetazoa" id="tetur29g00960.1"/>
    </source>
</evidence>
<name>T1L026_TETUR</name>
<dbReference type="AlphaFoldDB" id="T1L026"/>
<dbReference type="HOGENOM" id="CLU_928508_0_0_1"/>
<dbReference type="EMBL" id="CAEY01000761">
    <property type="status" value="NOT_ANNOTATED_CDS"/>
    <property type="molecule type" value="Genomic_DNA"/>
</dbReference>
<organism evidence="1 2">
    <name type="scientific">Tetranychus urticae</name>
    <name type="common">Two-spotted spider mite</name>
    <dbReference type="NCBI Taxonomy" id="32264"/>
    <lineage>
        <taxon>Eukaryota</taxon>
        <taxon>Metazoa</taxon>
        <taxon>Ecdysozoa</taxon>
        <taxon>Arthropoda</taxon>
        <taxon>Chelicerata</taxon>
        <taxon>Arachnida</taxon>
        <taxon>Acari</taxon>
        <taxon>Acariformes</taxon>
        <taxon>Trombidiformes</taxon>
        <taxon>Prostigmata</taxon>
        <taxon>Eleutherengona</taxon>
        <taxon>Raphignathae</taxon>
        <taxon>Tetranychoidea</taxon>
        <taxon>Tetranychidae</taxon>
        <taxon>Tetranychus</taxon>
    </lineage>
</organism>
<evidence type="ECO:0000313" key="2">
    <source>
        <dbReference type="Proteomes" id="UP000015104"/>
    </source>
</evidence>
<sequence length="300" mass="34200">MALAHVPSGNQQLLQQRAILRTLRREMQATRNGWICNKGNPRLCELNVSNLPGGINDPNIETQLHLELILNRLPNSYRKVSYVMYQREYTTIGVFNNRYKPEIALLINSHQPTWTVSNPVLRPARMYFFARSPTDNNNLPGFTNTLIRMNHLVNDGVTRVTDIRLGPNEDTRITLAVSQQNRNRLLNSEGRIVFFNRTALIYDDLGLVCCSRCYSYDHSTDQCTSGNVKCITCGGPHDGECPFQRFPGLRRCASCPSTLAESHHTHSQRCPSLLRHASLLANRVDFQYNWLLIPVCPTLY</sequence>
<reference evidence="1" key="2">
    <citation type="submission" date="2015-06" db="UniProtKB">
        <authorList>
            <consortium name="EnsemblMetazoa"/>
        </authorList>
    </citation>
    <scope>IDENTIFICATION</scope>
</reference>
<accession>T1L026</accession>
<keyword evidence="2" id="KW-1185">Reference proteome</keyword>
<dbReference type="EnsemblMetazoa" id="tetur29g00960.1">
    <property type="protein sequence ID" value="tetur29g00960.1"/>
    <property type="gene ID" value="tetur29g00960"/>
</dbReference>